<evidence type="ECO:0000259" key="1">
    <source>
        <dbReference type="PROSITE" id="PS50937"/>
    </source>
</evidence>
<feature type="domain" description="HTH merR-type" evidence="1">
    <location>
        <begin position="1"/>
        <end position="70"/>
    </location>
</feature>
<dbReference type="EMBL" id="BOPO01000111">
    <property type="protein sequence ID" value="GIL30047.1"/>
    <property type="molecule type" value="Genomic_DNA"/>
</dbReference>
<dbReference type="PROSITE" id="PS50937">
    <property type="entry name" value="HTH_MERR_2"/>
    <property type="match status" value="1"/>
</dbReference>
<dbReference type="Pfam" id="PF13411">
    <property type="entry name" value="MerR_1"/>
    <property type="match status" value="1"/>
</dbReference>
<dbReference type="InterPro" id="IPR000551">
    <property type="entry name" value="MerR-type_HTH_dom"/>
</dbReference>
<dbReference type="GO" id="GO:0003677">
    <property type="term" value="F:DNA binding"/>
    <property type="evidence" value="ECO:0007669"/>
    <property type="project" value="InterPro"/>
</dbReference>
<gene>
    <name evidence="2" type="ORF">NUM_53010</name>
</gene>
<dbReference type="InterPro" id="IPR009061">
    <property type="entry name" value="DNA-bd_dom_put_sf"/>
</dbReference>
<sequence length="208" mass="22368">MKLSALADRTGVPTPTIKFWLREGLVPRAPLKNERTAVYGPEHVERVVLIKVLRDEFDAPLSSIRQLTGAIDAGERMDLVLERCQSIATAAWLAEAPSAPEARHHASVDALCEQVGWPILPTLARDQLAVTLGSVERLGLPFTAEYLVRCARALEAVAAADLDAVTRDGSVDVIATSTLLNARAQVAVLVAVNQLAHTSVALTRLARP</sequence>
<dbReference type="AlphaFoldDB" id="A0A8J4AIP7"/>
<dbReference type="RefSeq" id="WP_207127692.1">
    <property type="nucleotide sequence ID" value="NZ_BOPO01000111.1"/>
</dbReference>
<name>A0A8J4AIP7_9ACTN</name>
<accession>A0A8J4AIP7</accession>
<reference evidence="3" key="1">
    <citation type="journal article" date="2021" name="Int. J. Syst. Evol. Microbiol.">
        <title>Actinocatenispora comari sp. nov., an endophytic actinomycete isolated from aerial parts of Comarum salesowianum.</title>
        <authorList>
            <person name="Oyunbileg N."/>
            <person name="Iizaka Y."/>
            <person name="Hamada M."/>
            <person name="Davaapurev B.O."/>
            <person name="Fukumoto A."/>
            <person name="Tsetseg B."/>
            <person name="Kato F."/>
            <person name="Tamura T."/>
            <person name="Batkhuu J."/>
            <person name="Anzai Y."/>
        </authorList>
    </citation>
    <scope>NUCLEOTIDE SEQUENCE [LARGE SCALE GENOMIC DNA]</scope>
    <source>
        <strain evidence="3">NUM-2625</strain>
    </source>
</reference>
<keyword evidence="3" id="KW-1185">Reference proteome</keyword>
<dbReference type="SUPFAM" id="SSF46955">
    <property type="entry name" value="Putative DNA-binding domain"/>
    <property type="match status" value="1"/>
</dbReference>
<organism evidence="2 3">
    <name type="scientific">Actinocatenispora comari</name>
    <dbReference type="NCBI Taxonomy" id="2807577"/>
    <lineage>
        <taxon>Bacteria</taxon>
        <taxon>Bacillati</taxon>
        <taxon>Actinomycetota</taxon>
        <taxon>Actinomycetes</taxon>
        <taxon>Micromonosporales</taxon>
        <taxon>Micromonosporaceae</taxon>
        <taxon>Actinocatenispora</taxon>
    </lineage>
</organism>
<evidence type="ECO:0000313" key="3">
    <source>
        <dbReference type="Proteomes" id="UP000614996"/>
    </source>
</evidence>
<comment type="caution">
    <text evidence="2">The sequence shown here is derived from an EMBL/GenBank/DDBJ whole genome shotgun (WGS) entry which is preliminary data.</text>
</comment>
<dbReference type="SMART" id="SM00422">
    <property type="entry name" value="HTH_MERR"/>
    <property type="match status" value="1"/>
</dbReference>
<evidence type="ECO:0000313" key="2">
    <source>
        <dbReference type="EMBL" id="GIL30047.1"/>
    </source>
</evidence>
<protein>
    <submittedName>
        <fullName evidence="2">Transcriptional regulator</fullName>
    </submittedName>
</protein>
<proteinExistence type="predicted"/>
<dbReference type="Proteomes" id="UP000614996">
    <property type="component" value="Unassembled WGS sequence"/>
</dbReference>
<dbReference type="Gene3D" id="1.10.1660.10">
    <property type="match status" value="1"/>
</dbReference>
<dbReference type="GO" id="GO:0006355">
    <property type="term" value="P:regulation of DNA-templated transcription"/>
    <property type="evidence" value="ECO:0007669"/>
    <property type="project" value="InterPro"/>
</dbReference>